<dbReference type="RefSeq" id="WP_218615854.1">
    <property type="nucleotide sequence ID" value="NZ_JADQDK010000001.1"/>
</dbReference>
<evidence type="ECO:0000313" key="2">
    <source>
        <dbReference type="EMBL" id="MBW0133680.1"/>
    </source>
</evidence>
<evidence type="ECO:0000313" key="3">
    <source>
        <dbReference type="Proteomes" id="UP000694287"/>
    </source>
</evidence>
<gene>
    <name evidence="2" type="ORF">I4I81_05355</name>
</gene>
<dbReference type="EMBL" id="JADQDK010000001">
    <property type="protein sequence ID" value="MBW0133680.1"/>
    <property type="molecule type" value="Genomic_DNA"/>
</dbReference>
<dbReference type="InterPro" id="IPR018958">
    <property type="entry name" value="Knr4/Smi1-like_dom"/>
</dbReference>
<sequence>MDDLTAAWTSWTATLAAAGFDPRPGLRPPADPAGVAAAQARTGIRFPADLAALYTLADGQGRTPEDPQVFPQYRFLPVADALVVWGGWDDVRRHEGADGMADHAEHVTVRAGDPVRREYWLPGWWPLAEDGGGNVLVVDTDPAEGGTVGQIVVAGPDEDERRRLAPGVTEYLRALTAADLVVDGVGDGVFWWDAPELR</sequence>
<feature type="domain" description="Knr4/Smi1-like" evidence="1">
    <location>
        <begin position="29"/>
        <end position="174"/>
    </location>
</feature>
<dbReference type="PANTHER" id="PTHR47432">
    <property type="entry name" value="CELL WALL ASSEMBLY REGULATOR SMI1"/>
    <property type="match status" value="1"/>
</dbReference>
<keyword evidence="3" id="KW-1185">Reference proteome</keyword>
<proteinExistence type="predicted"/>
<accession>A0ABS6UN63</accession>
<dbReference type="InterPro" id="IPR051873">
    <property type="entry name" value="KNR4/SMI1_regulator"/>
</dbReference>
<dbReference type="Proteomes" id="UP000694287">
    <property type="component" value="Unassembled WGS sequence"/>
</dbReference>
<protein>
    <submittedName>
        <fullName evidence="2">SMI1/KNR4 family protein</fullName>
    </submittedName>
</protein>
<reference evidence="2 3" key="1">
    <citation type="submission" date="2020-11" db="EMBL/GenBank/DDBJ databases">
        <title>Pseudonocardia abyssalis sp. nov. and Pseudonocardia oceani sp. nov., description and phylogenomic analysis of two novel actinomycetes isolated from the deep Southern Ocean.</title>
        <authorList>
            <person name="Parra J."/>
        </authorList>
    </citation>
    <scope>NUCLEOTIDE SEQUENCE [LARGE SCALE GENOMIC DNA]</scope>
    <source>
        <strain evidence="2 3">KRD-168</strain>
    </source>
</reference>
<dbReference type="PANTHER" id="PTHR47432:SF1">
    <property type="entry name" value="CELL WALL ASSEMBLY REGULATOR SMI1"/>
    <property type="match status" value="1"/>
</dbReference>
<evidence type="ECO:0000259" key="1">
    <source>
        <dbReference type="SMART" id="SM00860"/>
    </source>
</evidence>
<dbReference type="SMART" id="SM00860">
    <property type="entry name" value="SMI1_KNR4"/>
    <property type="match status" value="1"/>
</dbReference>
<comment type="caution">
    <text evidence="2">The sequence shown here is derived from an EMBL/GenBank/DDBJ whole genome shotgun (WGS) entry which is preliminary data.</text>
</comment>
<dbReference type="Pfam" id="PF09346">
    <property type="entry name" value="SMI1_KNR4"/>
    <property type="match status" value="1"/>
</dbReference>
<name>A0ABS6UN63_9PSEU</name>
<organism evidence="2 3">
    <name type="scientific">Pseudonocardia abyssalis</name>
    <dbReference type="NCBI Taxonomy" id="2792008"/>
    <lineage>
        <taxon>Bacteria</taxon>
        <taxon>Bacillati</taxon>
        <taxon>Actinomycetota</taxon>
        <taxon>Actinomycetes</taxon>
        <taxon>Pseudonocardiales</taxon>
        <taxon>Pseudonocardiaceae</taxon>
        <taxon>Pseudonocardia</taxon>
    </lineage>
</organism>